<comment type="caution">
    <text evidence="2">The sequence shown here is derived from an EMBL/GenBank/DDBJ whole genome shotgun (WGS) entry which is preliminary data.</text>
</comment>
<reference evidence="2 3" key="1">
    <citation type="submission" date="2019-03" db="EMBL/GenBank/DDBJ databases">
        <title>Single cell metagenomics reveals metabolic interactions within the superorganism composed of flagellate Streblomastix strix and complex community of Bacteroidetes bacteria on its surface.</title>
        <authorList>
            <person name="Treitli S.C."/>
            <person name="Kolisko M."/>
            <person name="Husnik F."/>
            <person name="Keeling P."/>
            <person name="Hampl V."/>
        </authorList>
    </citation>
    <scope>NUCLEOTIDE SEQUENCE [LARGE SCALE GENOMIC DNA]</scope>
    <source>
        <strain evidence="2">ST1C</strain>
    </source>
</reference>
<evidence type="ECO:0000256" key="1">
    <source>
        <dbReference type="SAM" id="MobiDB-lite"/>
    </source>
</evidence>
<evidence type="ECO:0000313" key="2">
    <source>
        <dbReference type="EMBL" id="KAA6381063.1"/>
    </source>
</evidence>
<dbReference type="AlphaFoldDB" id="A0A5J4VF75"/>
<sequence>MKRADTPHPSRQKNEQIRKNIKFFLLSSEMRSITDIYSRIIEPLYEFPGRVRIISEIPGDSTQKVYSAAHAHCFGLKWITKGLVGHALLLSESGEQEICVNIRKMIAINNAPGSVKIKEMNDEERHIEQKMAIERPYAMSMYSLGDNFNKFIEPASDSNVYGLLSKNNLTLAQHSRHTTNSNDAGTQSNIQYYFQETYAEDIAKIYRAVAIGDGDEVNLDFDVKYLICKEVGTKRAPATIKDNAPGHISMVITIMADGPSPSPFLILGGILIVPKYLRILIEQAGVKIVANETQQKMKDVTRIFARFLRDRDAHTSRYDLEAVTFLAEERISLLTFSSAITTLFSLLIELQLVNSEDVSESYFVVDDFAAPSRSEGRKTSRKTVSARNLTTELCLDEIKRKRSPQEVQNGNKIRRLNSAESRSQKRFSKQLQKEKIMTLIQLNEKILAMKAVRNAMKQNQVNLQRIGAITHFFQLKKKNNTLWRQAKKMQQFCGRKFHFEINF</sequence>
<organism evidence="2 3">
    <name type="scientific">Streblomastix strix</name>
    <dbReference type="NCBI Taxonomy" id="222440"/>
    <lineage>
        <taxon>Eukaryota</taxon>
        <taxon>Metamonada</taxon>
        <taxon>Preaxostyla</taxon>
        <taxon>Oxymonadida</taxon>
        <taxon>Streblomastigidae</taxon>
        <taxon>Streblomastix</taxon>
    </lineage>
</organism>
<protein>
    <recommendedName>
        <fullName evidence="4">DDE-1 domain-containing protein</fullName>
    </recommendedName>
</protein>
<evidence type="ECO:0000313" key="3">
    <source>
        <dbReference type="Proteomes" id="UP000324800"/>
    </source>
</evidence>
<dbReference type="EMBL" id="SNRW01007546">
    <property type="protein sequence ID" value="KAA6381063.1"/>
    <property type="molecule type" value="Genomic_DNA"/>
</dbReference>
<feature type="region of interest" description="Disordered" evidence="1">
    <location>
        <begin position="402"/>
        <end position="425"/>
    </location>
</feature>
<accession>A0A5J4VF75</accession>
<dbReference type="Proteomes" id="UP000324800">
    <property type="component" value="Unassembled WGS sequence"/>
</dbReference>
<name>A0A5J4VF75_9EUKA</name>
<proteinExistence type="predicted"/>
<gene>
    <name evidence="2" type="ORF">EZS28_023411</name>
</gene>
<evidence type="ECO:0008006" key="4">
    <source>
        <dbReference type="Google" id="ProtNLM"/>
    </source>
</evidence>